<evidence type="ECO:0000259" key="3">
    <source>
        <dbReference type="PROSITE" id="PS50871"/>
    </source>
</evidence>
<evidence type="ECO:0000256" key="1">
    <source>
        <dbReference type="SAM" id="MobiDB-lite"/>
    </source>
</evidence>
<reference evidence="5" key="1">
    <citation type="submission" date="2023-07" db="EMBL/GenBank/DDBJ databases">
        <title>30 novel species of actinomycetes from the DSMZ collection.</title>
        <authorList>
            <person name="Nouioui I."/>
        </authorList>
    </citation>
    <scope>NUCLEOTIDE SEQUENCE [LARGE SCALE GENOMIC DNA]</scope>
    <source>
        <strain evidence="5">DSM 44938</strain>
    </source>
</reference>
<feature type="domain" description="C1q" evidence="3">
    <location>
        <begin position="201"/>
        <end position="228"/>
    </location>
</feature>
<dbReference type="InterPro" id="IPR001073">
    <property type="entry name" value="C1q_dom"/>
</dbReference>
<comment type="caution">
    <text evidence="4">The sequence shown here is derived from an EMBL/GenBank/DDBJ whole genome shotgun (WGS) entry which is preliminary data.</text>
</comment>
<feature type="transmembrane region" description="Helical" evidence="2">
    <location>
        <begin position="134"/>
        <end position="153"/>
    </location>
</feature>
<name>A0ABU2MXW6_9ACTN</name>
<dbReference type="PROSITE" id="PS50871">
    <property type="entry name" value="C1Q"/>
    <property type="match status" value="1"/>
</dbReference>
<protein>
    <recommendedName>
        <fullName evidence="3">C1q domain-containing protein</fullName>
    </recommendedName>
</protein>
<dbReference type="RefSeq" id="WP_311707625.1">
    <property type="nucleotide sequence ID" value="NZ_JAVREL010000021.1"/>
</dbReference>
<keyword evidence="2" id="KW-0472">Membrane</keyword>
<evidence type="ECO:0000313" key="5">
    <source>
        <dbReference type="Proteomes" id="UP001183246"/>
    </source>
</evidence>
<keyword evidence="2" id="KW-0812">Transmembrane</keyword>
<gene>
    <name evidence="4" type="ORF">RM590_28555</name>
</gene>
<accession>A0ABU2MXW6</accession>
<feature type="region of interest" description="Disordered" evidence="1">
    <location>
        <begin position="185"/>
        <end position="228"/>
    </location>
</feature>
<feature type="transmembrane region" description="Helical" evidence="2">
    <location>
        <begin position="63"/>
        <end position="81"/>
    </location>
</feature>
<dbReference type="EMBL" id="JAVREL010000021">
    <property type="protein sequence ID" value="MDT0346503.1"/>
    <property type="molecule type" value="Genomic_DNA"/>
</dbReference>
<feature type="transmembrane region" description="Helical" evidence="2">
    <location>
        <begin position="36"/>
        <end position="56"/>
    </location>
</feature>
<keyword evidence="5" id="KW-1185">Reference proteome</keyword>
<keyword evidence="2" id="KW-1133">Transmembrane helix</keyword>
<proteinExistence type="predicted"/>
<sequence>MGTTTSGIRVTRAAVFAALCVTLSAGAHVLLSGSPLPATTVVLVAAAVFGLALALAGDHERGFGAIAALLVPLQLAADTVFTTGRDACYGPGGGPVTGPLRLMGVDLLCGGGDFGAPLTRLATAGHPGPAAGPWALLAAHVAVGLAAAAWLRCGERALGRLLRAAAATTFRPLLLAVAVRTARATAAPPAPRAPRRAQTAPAPPPPGHSVLRRGPPPPSPAGTLAFAR</sequence>
<dbReference type="Proteomes" id="UP001183246">
    <property type="component" value="Unassembled WGS sequence"/>
</dbReference>
<evidence type="ECO:0000256" key="2">
    <source>
        <dbReference type="SAM" id="Phobius"/>
    </source>
</evidence>
<organism evidence="4 5">
    <name type="scientific">Streptomyces litchfieldiae</name>
    <dbReference type="NCBI Taxonomy" id="3075543"/>
    <lineage>
        <taxon>Bacteria</taxon>
        <taxon>Bacillati</taxon>
        <taxon>Actinomycetota</taxon>
        <taxon>Actinomycetes</taxon>
        <taxon>Kitasatosporales</taxon>
        <taxon>Streptomycetaceae</taxon>
        <taxon>Streptomyces</taxon>
    </lineage>
</organism>
<evidence type="ECO:0000313" key="4">
    <source>
        <dbReference type="EMBL" id="MDT0346503.1"/>
    </source>
</evidence>